<evidence type="ECO:0000256" key="3">
    <source>
        <dbReference type="ARBA" id="ARBA00022827"/>
    </source>
</evidence>
<feature type="non-terminal residue" evidence="8">
    <location>
        <position position="310"/>
    </location>
</feature>
<keyword evidence="3" id="KW-0274">FAD</keyword>
<dbReference type="GO" id="GO:0004497">
    <property type="term" value="F:monooxygenase activity"/>
    <property type="evidence" value="ECO:0007669"/>
    <property type="project" value="UniProtKB-KW"/>
</dbReference>
<dbReference type="VEuPathDB" id="FungiDB:P170DRAFT_464232"/>
<evidence type="ECO:0000256" key="5">
    <source>
        <dbReference type="ARBA" id="ARBA00023033"/>
    </source>
</evidence>
<evidence type="ECO:0000313" key="9">
    <source>
        <dbReference type="Proteomes" id="UP000234275"/>
    </source>
</evidence>
<evidence type="ECO:0000256" key="2">
    <source>
        <dbReference type="ARBA" id="ARBA00022630"/>
    </source>
</evidence>
<feature type="compositionally biased region" description="Basic and acidic residues" evidence="6">
    <location>
        <begin position="34"/>
        <end position="48"/>
    </location>
</feature>
<keyword evidence="5" id="KW-0503">Monooxygenase</keyword>
<accession>A0A2I2GEI2</accession>
<dbReference type="STRING" id="1392250.A0A2I2GEI2"/>
<feature type="region of interest" description="Disordered" evidence="6">
    <location>
        <begin position="23"/>
        <end position="48"/>
    </location>
</feature>
<dbReference type="EMBL" id="MSFO01000003">
    <property type="protein sequence ID" value="PLB51284.1"/>
    <property type="molecule type" value="Genomic_DNA"/>
</dbReference>
<protein>
    <recommendedName>
        <fullName evidence="7">FAD-binding domain-containing protein</fullName>
    </recommendedName>
</protein>
<proteinExistence type="inferred from homology"/>
<dbReference type="RefSeq" id="XP_024706586.1">
    <property type="nucleotide sequence ID" value="XM_024852228.1"/>
</dbReference>
<keyword evidence="4" id="KW-0560">Oxidoreductase</keyword>
<dbReference type="InterPro" id="IPR002938">
    <property type="entry name" value="FAD-bd"/>
</dbReference>
<evidence type="ECO:0000256" key="1">
    <source>
        <dbReference type="ARBA" id="ARBA00007992"/>
    </source>
</evidence>
<evidence type="ECO:0000259" key="7">
    <source>
        <dbReference type="Pfam" id="PF01494"/>
    </source>
</evidence>
<dbReference type="PANTHER" id="PTHR13789">
    <property type="entry name" value="MONOOXYGENASE"/>
    <property type="match status" value="1"/>
</dbReference>
<comment type="similarity">
    <text evidence="1">Belongs to the paxM FAD-dependent monooxygenase family.</text>
</comment>
<feature type="domain" description="FAD-binding" evidence="7">
    <location>
        <begin position="266"/>
        <end position="300"/>
    </location>
</feature>
<dbReference type="SUPFAM" id="SSF51905">
    <property type="entry name" value="FAD/NAD(P)-binding domain"/>
    <property type="match status" value="1"/>
</dbReference>
<reference evidence="8 9" key="1">
    <citation type="submission" date="2016-12" db="EMBL/GenBank/DDBJ databases">
        <title>The genomes of Aspergillus section Nigri reveals drivers in fungal speciation.</title>
        <authorList>
            <consortium name="DOE Joint Genome Institute"/>
            <person name="Vesth T.C."/>
            <person name="Nybo J."/>
            <person name="Theobald S."/>
            <person name="Brandl J."/>
            <person name="Frisvad J.C."/>
            <person name="Nielsen K.F."/>
            <person name="Lyhne E.K."/>
            <person name="Kogle M.E."/>
            <person name="Kuo A."/>
            <person name="Riley R."/>
            <person name="Clum A."/>
            <person name="Nolan M."/>
            <person name="Lipzen A."/>
            <person name="Salamov A."/>
            <person name="Henrissat B."/>
            <person name="Wiebenga A."/>
            <person name="De Vries R.P."/>
            <person name="Grigoriev I.V."/>
            <person name="Mortensen U.H."/>
            <person name="Andersen M.R."/>
            <person name="Baker S.E."/>
        </authorList>
    </citation>
    <scope>NUCLEOTIDE SEQUENCE [LARGE SCALE GENOMIC DNA]</scope>
    <source>
        <strain evidence="8 9">IBT 23096</strain>
    </source>
</reference>
<dbReference type="Gene3D" id="3.50.50.60">
    <property type="entry name" value="FAD/NAD(P)-binding domain"/>
    <property type="match status" value="1"/>
</dbReference>
<dbReference type="InterPro" id="IPR050493">
    <property type="entry name" value="FAD-dep_Monooxygenase_BioMet"/>
</dbReference>
<comment type="caution">
    <text evidence="8">The sequence shown here is derived from an EMBL/GenBank/DDBJ whole genome shotgun (WGS) entry which is preliminary data.</text>
</comment>
<organism evidence="8 9">
    <name type="scientific">Aspergillus steynii IBT 23096</name>
    <dbReference type="NCBI Taxonomy" id="1392250"/>
    <lineage>
        <taxon>Eukaryota</taxon>
        <taxon>Fungi</taxon>
        <taxon>Dikarya</taxon>
        <taxon>Ascomycota</taxon>
        <taxon>Pezizomycotina</taxon>
        <taxon>Eurotiomycetes</taxon>
        <taxon>Eurotiomycetidae</taxon>
        <taxon>Eurotiales</taxon>
        <taxon>Aspergillaceae</taxon>
        <taxon>Aspergillus</taxon>
        <taxon>Aspergillus subgen. Circumdati</taxon>
    </lineage>
</organism>
<dbReference type="PANTHER" id="PTHR13789:SF309">
    <property type="entry name" value="PUTATIVE (AFU_ORTHOLOGUE AFUA_6G14510)-RELATED"/>
    <property type="match status" value="1"/>
</dbReference>
<evidence type="ECO:0000313" key="8">
    <source>
        <dbReference type="EMBL" id="PLB51284.1"/>
    </source>
</evidence>
<evidence type="ECO:0000256" key="4">
    <source>
        <dbReference type="ARBA" id="ARBA00023002"/>
    </source>
</evidence>
<dbReference type="OrthoDB" id="16820at2759"/>
<dbReference type="InterPro" id="IPR036188">
    <property type="entry name" value="FAD/NAD-bd_sf"/>
</dbReference>
<keyword evidence="2" id="KW-0285">Flavoprotein</keyword>
<name>A0A2I2GEI2_9EURO</name>
<sequence>MAMKTKSGALLAEMDAASSPMLVPDAFLSPGTRSDAESGPKYSDENRPKLRMNTIASSRHALWGSLRARVPDEDVVNRRVRRVIPRADGLNVVQFEGEGEGVEQVEVDLVIGADGLRSVTRRGMFSKSKEGEDEEYEYGPRYEGLIGIGGFTTLSPSLKEHLKPGTMSLLFSGNGFFGYYPSSSPPSPNSGTVSSSPYTLTPPSTTLTWWSTYAHPSPPPTPSTISLSSINADLKSRHSAWTDPIIQSILSSLSVQNIYPTWTSPVLPTWEAHGVVLVGDAAHALPSTSGQGASMGVEDAECFSLFLVHS</sequence>
<dbReference type="GeneID" id="36559926"/>
<dbReference type="AlphaFoldDB" id="A0A2I2GEI2"/>
<evidence type="ECO:0000256" key="6">
    <source>
        <dbReference type="SAM" id="MobiDB-lite"/>
    </source>
</evidence>
<dbReference type="Pfam" id="PF01494">
    <property type="entry name" value="FAD_binding_3"/>
    <property type="match status" value="1"/>
</dbReference>
<dbReference type="Proteomes" id="UP000234275">
    <property type="component" value="Unassembled WGS sequence"/>
</dbReference>
<gene>
    <name evidence="8" type="ORF">P170DRAFT_464232</name>
</gene>
<dbReference type="GO" id="GO:0071949">
    <property type="term" value="F:FAD binding"/>
    <property type="evidence" value="ECO:0007669"/>
    <property type="project" value="InterPro"/>
</dbReference>
<keyword evidence="9" id="KW-1185">Reference proteome</keyword>